<dbReference type="RefSeq" id="WP_135784851.1">
    <property type="nucleotide sequence ID" value="NZ_SRRT01000002.1"/>
</dbReference>
<dbReference type="EMBL" id="SRRT01000002">
    <property type="protein sequence ID" value="TGN79511.1"/>
    <property type="molecule type" value="Genomic_DNA"/>
</dbReference>
<dbReference type="Proteomes" id="UP000298159">
    <property type="component" value="Unassembled WGS sequence"/>
</dbReference>
<evidence type="ECO:0000313" key="1">
    <source>
        <dbReference type="EMBL" id="TGN79511.1"/>
    </source>
</evidence>
<dbReference type="GeneID" id="95447491"/>
<keyword evidence="2" id="KW-1185">Reference proteome</keyword>
<reference evidence="1 2" key="1">
    <citation type="submission" date="2019-04" db="EMBL/GenBank/DDBJ databases">
        <title>Streptomyces sp. nov. Bv016 isolated from bark of Buahinia variegata.</title>
        <authorList>
            <person name="Kanchanasin P."/>
            <person name="Tanasupawat S."/>
            <person name="Yuki M."/>
            <person name="Kudo T."/>
        </authorList>
    </citation>
    <scope>NUCLEOTIDE SEQUENCE [LARGE SCALE GENOMIC DNA]</scope>
    <source>
        <strain evidence="1 2">Bv016</strain>
    </source>
</reference>
<sequence length="126" mass="14045">MNDLGDAHLRTWALRFMTLLAADPSDQLAWLGRQTVETSSVVEEVRQLCRIWEGLVERGLGDPATLADTRAVERRLGEIADAPHTGLWADELAVEPVWGEVRPLARQFLLTDLGDWHQPLPPADSP</sequence>
<name>A0A4Z1D9D1_9ACTN</name>
<dbReference type="AlphaFoldDB" id="A0A4Z1D9D1"/>
<organism evidence="1 2">
    <name type="scientific">Streptomyces bauhiniae</name>
    <dbReference type="NCBI Taxonomy" id="2340725"/>
    <lineage>
        <taxon>Bacteria</taxon>
        <taxon>Bacillati</taxon>
        <taxon>Actinomycetota</taxon>
        <taxon>Actinomycetes</taxon>
        <taxon>Kitasatosporales</taxon>
        <taxon>Streptomycetaceae</taxon>
        <taxon>Streptomyces</taxon>
    </lineage>
</organism>
<evidence type="ECO:0000313" key="2">
    <source>
        <dbReference type="Proteomes" id="UP000298159"/>
    </source>
</evidence>
<proteinExistence type="predicted"/>
<gene>
    <name evidence="1" type="ORF">E5083_07775</name>
</gene>
<accession>A0A4Z1D9D1</accession>
<comment type="caution">
    <text evidence="1">The sequence shown here is derived from an EMBL/GenBank/DDBJ whole genome shotgun (WGS) entry which is preliminary data.</text>
</comment>
<protein>
    <submittedName>
        <fullName evidence="1">Uncharacterized protein</fullName>
    </submittedName>
</protein>